<organism evidence="1 2">
    <name type="scientific">Schistosoma mattheei</name>
    <dbReference type="NCBI Taxonomy" id="31246"/>
    <lineage>
        <taxon>Eukaryota</taxon>
        <taxon>Metazoa</taxon>
        <taxon>Spiralia</taxon>
        <taxon>Lophotrochozoa</taxon>
        <taxon>Platyhelminthes</taxon>
        <taxon>Trematoda</taxon>
        <taxon>Digenea</taxon>
        <taxon>Strigeidida</taxon>
        <taxon>Schistosomatoidea</taxon>
        <taxon>Schistosomatidae</taxon>
        <taxon>Schistosoma</taxon>
    </lineage>
</organism>
<sequence>MLNTSMIPSYLQWIIRGAHIYPSIILEHKCFAYKPY</sequence>
<keyword evidence="2" id="KW-1185">Reference proteome</keyword>
<dbReference type="Proteomes" id="UP000269396">
    <property type="component" value="Unassembled WGS sequence"/>
</dbReference>
<reference evidence="1 2" key="1">
    <citation type="submission" date="2018-11" db="EMBL/GenBank/DDBJ databases">
        <authorList>
            <consortium name="Pathogen Informatics"/>
        </authorList>
    </citation>
    <scope>NUCLEOTIDE SEQUENCE [LARGE SCALE GENOMIC DNA]</scope>
    <source>
        <strain>Denwood</strain>
        <strain evidence="2">Zambia</strain>
    </source>
</reference>
<dbReference type="AlphaFoldDB" id="A0A183P6H8"/>
<dbReference type="EMBL" id="UZAL01030142">
    <property type="protein sequence ID" value="VDP52298.1"/>
    <property type="molecule type" value="Genomic_DNA"/>
</dbReference>
<proteinExistence type="predicted"/>
<protein>
    <submittedName>
        <fullName evidence="1">Uncharacterized protein</fullName>
    </submittedName>
</protein>
<evidence type="ECO:0000313" key="1">
    <source>
        <dbReference type="EMBL" id="VDP52298.1"/>
    </source>
</evidence>
<accession>A0A183P6H8</accession>
<name>A0A183P6H8_9TREM</name>
<gene>
    <name evidence="1" type="ORF">SMTD_LOCUS9964</name>
</gene>
<evidence type="ECO:0000313" key="2">
    <source>
        <dbReference type="Proteomes" id="UP000269396"/>
    </source>
</evidence>